<feature type="compositionally biased region" description="Polar residues" evidence="1">
    <location>
        <begin position="1108"/>
        <end position="1118"/>
    </location>
</feature>
<feature type="compositionally biased region" description="Low complexity" evidence="1">
    <location>
        <begin position="390"/>
        <end position="403"/>
    </location>
</feature>
<feature type="region of interest" description="Disordered" evidence="1">
    <location>
        <begin position="434"/>
        <end position="766"/>
    </location>
</feature>
<gene>
    <name evidence="2" type="ORF">OXD698_LOCUS13226</name>
</gene>
<feature type="compositionally biased region" description="Low complexity" evidence="1">
    <location>
        <begin position="345"/>
        <end position="365"/>
    </location>
</feature>
<feature type="compositionally biased region" description="Polar residues" evidence="1">
    <location>
        <begin position="636"/>
        <end position="648"/>
    </location>
</feature>
<feature type="compositionally biased region" description="Pro residues" evidence="1">
    <location>
        <begin position="526"/>
        <end position="538"/>
    </location>
</feature>
<feature type="compositionally biased region" description="Pro residues" evidence="1">
    <location>
        <begin position="751"/>
        <end position="761"/>
    </location>
</feature>
<feature type="compositionally biased region" description="Pro residues" evidence="1">
    <location>
        <begin position="548"/>
        <end position="590"/>
    </location>
</feature>
<dbReference type="InterPro" id="IPR027968">
    <property type="entry name" value="JHY"/>
</dbReference>
<feature type="region of interest" description="Disordered" evidence="1">
    <location>
        <begin position="925"/>
        <end position="985"/>
    </location>
</feature>
<feature type="compositionally biased region" description="Pro residues" evidence="1">
    <location>
        <begin position="1211"/>
        <end position="1220"/>
    </location>
</feature>
<feature type="region of interest" description="Disordered" evidence="1">
    <location>
        <begin position="272"/>
        <end position="294"/>
    </location>
</feature>
<feature type="compositionally biased region" description="Pro residues" evidence="1">
    <location>
        <begin position="932"/>
        <end position="947"/>
    </location>
</feature>
<dbReference type="EMBL" id="CAJOAZ010000797">
    <property type="protein sequence ID" value="CAF3714900.1"/>
    <property type="molecule type" value="Genomic_DNA"/>
</dbReference>
<name>A0A818VRP1_9BILA</name>
<dbReference type="Proteomes" id="UP000663844">
    <property type="component" value="Unassembled WGS sequence"/>
</dbReference>
<feature type="compositionally biased region" description="Low complexity" evidence="1">
    <location>
        <begin position="476"/>
        <end position="499"/>
    </location>
</feature>
<organism evidence="2 3">
    <name type="scientific">Adineta steineri</name>
    <dbReference type="NCBI Taxonomy" id="433720"/>
    <lineage>
        <taxon>Eukaryota</taxon>
        <taxon>Metazoa</taxon>
        <taxon>Spiralia</taxon>
        <taxon>Gnathifera</taxon>
        <taxon>Rotifera</taxon>
        <taxon>Eurotatoria</taxon>
        <taxon>Bdelloidea</taxon>
        <taxon>Adinetida</taxon>
        <taxon>Adinetidae</taxon>
        <taxon>Adineta</taxon>
    </lineage>
</organism>
<evidence type="ECO:0000313" key="3">
    <source>
        <dbReference type="Proteomes" id="UP000663844"/>
    </source>
</evidence>
<feature type="compositionally biased region" description="Basic and acidic residues" evidence="1">
    <location>
        <begin position="1068"/>
        <end position="1085"/>
    </location>
</feature>
<feature type="compositionally biased region" description="Low complexity" evidence="1">
    <location>
        <begin position="808"/>
        <end position="820"/>
    </location>
</feature>
<protein>
    <submittedName>
        <fullName evidence="2">Uncharacterized protein</fullName>
    </submittedName>
</protein>
<feature type="compositionally biased region" description="Basic and acidic residues" evidence="1">
    <location>
        <begin position="49"/>
        <end position="59"/>
    </location>
</feature>
<evidence type="ECO:0000313" key="2">
    <source>
        <dbReference type="EMBL" id="CAF3714900.1"/>
    </source>
</evidence>
<feature type="region of interest" description="Disordered" evidence="1">
    <location>
        <begin position="138"/>
        <end position="170"/>
    </location>
</feature>
<feature type="compositionally biased region" description="Polar residues" evidence="1">
    <location>
        <begin position="334"/>
        <end position="344"/>
    </location>
</feature>
<feature type="compositionally biased region" description="Low complexity" evidence="1">
    <location>
        <begin position="434"/>
        <end position="446"/>
    </location>
</feature>
<feature type="region of interest" description="Disordered" evidence="1">
    <location>
        <begin position="382"/>
        <end position="403"/>
    </location>
</feature>
<sequence>MAALDKMMIDDRDLAARYFGENSLDDLTADQFLFSKPPNQQGLNSKSKMKQDPSNKDDDLSGLFGRRVYLESPSFDNKEEEDMYRYVPSRLSDVPPSLVEKATKPITTETLIDSLDFELDLLGAANTRHGIPFRTDTQFLKDSKPPAPLTQLTNPLKPSPLTNVQRADPRQDPLLGPLLAELDAMTTQQPYIPQQFSTIPNYRRNSVPYEPNHTRPPPVPSHANHMLTTKANRTVNDALLEAELFDSLDIRDPPIPPAQDRQHITFSAPSIISSNHPQHQQQQQQRLPTRPLDMNNIDMFMPSTYETGTGVFANQYGTNDQVFQQPLLNALGQNYVPNARPSASQHHQQQQQQQQPPPQQQQQQPFEQRDKSYDDIYARMSPPQRTTYVPPQQSAHNNNNNNQYQQPQQYQFQQPDTMFDDLQSQMLPQQAQNNNTNHYQQQQQQQPSTLPNRQTTYNNNEQNNDPFSEFQDIYNSSQYRRPSQAPSQSSHPSSYQQPRMMPPPPQSQQQRIMHPPPPSQQQTGMPPQPPSFQPPRMMPPSQQQSMGPPQPPPFQQPRMMPPQPPASQQPRMMPPQPPSFQQPRMMPPTPSAQQPRMPQPQFSQQQQQQQHEEYHMSPSSAQQQQNQQQYYEEDGLNSNYPPNDNNMFFTDINDDPFDQVNYPQHQQQPSSMNNQNNGDQQEDQDSKRQAIWDELQRTNAKVQEKNAKKRESANRREQILKGNYGSSTAWNMNGSKLSSAQSKPGEHSPPTRRPPQQPPAPVSKVNYIEDNIDMIKNKENYYHRYPAKKYENLYSKRKDLFGGGGGNNNNQKNNQNQNQNTNNSFEQVQQMNHAAVTYSNGEHHANLPITINLNPGNNSKNENFPATVSIPLDSHVTRVGDKINVNIDVRLHDLQSMKQQQNNDRPDYSGLDPLERHIRKLENSIDHSLPPTHSPPRRYSPPPPPLSNPSVNPSIGRYGKMTTGTGHGGYSPPSYKNDNHSYKNDHHSYSAKIQQEDSYLAKMNQPQKRPTQYKPYSGQDYEQFKKNHRFGTGCLGFDYDNPEYKEKSDKISKTKEYAQQVVIRNKQKLAEAPRRTLSETRKPVEPAEPSRTQRALEYARAATRQKIPISSATQSSPSYHDEPAPLQRRPTEIPRQPPPSIKKQPTKIIQNDDNELVERLAMRHERDKAQVQGILNPSQKRREQLFDDDDRHMSDIEKLAQNRANQRRLSPPKPLPPPGPGNNGNARRPLRFDNQVSSDELIVPPQQQYRPVQQQQQPAQQQPIQQRSPIPQIVQPHQPVPQFTQQRSPPIQQQEQPQPQIHVQQHPNIIPQQNTNVDKLANRHNDEKMLMEAIRQELKERPLDDDEELVVVELDDIVAVE</sequence>
<feature type="region of interest" description="Disordered" evidence="1">
    <location>
        <begin position="334"/>
        <end position="369"/>
    </location>
</feature>
<dbReference type="Pfam" id="PF15261">
    <property type="entry name" value="JHY"/>
    <property type="match status" value="1"/>
</dbReference>
<feature type="compositionally biased region" description="Low complexity" evidence="1">
    <location>
        <begin position="593"/>
        <end position="609"/>
    </location>
</feature>
<feature type="region of interest" description="Disordered" evidence="1">
    <location>
        <begin position="798"/>
        <end position="820"/>
    </location>
</feature>
<feature type="compositionally biased region" description="Polar residues" evidence="1">
    <location>
        <begin position="724"/>
        <end position="742"/>
    </location>
</feature>
<feature type="non-terminal residue" evidence="2">
    <location>
        <position position="1361"/>
    </location>
</feature>
<feature type="region of interest" description="Disordered" evidence="1">
    <location>
        <begin position="1065"/>
        <end position="1152"/>
    </location>
</feature>
<comment type="caution">
    <text evidence="2">The sequence shown here is derived from an EMBL/GenBank/DDBJ whole genome shotgun (WGS) entry which is preliminary data.</text>
</comment>
<feature type="compositionally biased region" description="Polar residues" evidence="1">
    <location>
        <begin position="37"/>
        <end position="46"/>
    </location>
</feature>
<reference evidence="2" key="1">
    <citation type="submission" date="2021-02" db="EMBL/GenBank/DDBJ databases">
        <authorList>
            <person name="Nowell W R."/>
        </authorList>
    </citation>
    <scope>NUCLEOTIDE SEQUENCE</scope>
</reference>
<accession>A0A818VRP1</accession>
<feature type="region of interest" description="Disordered" evidence="1">
    <location>
        <begin position="1280"/>
        <end position="1302"/>
    </location>
</feature>
<feature type="compositionally biased region" description="Polar residues" evidence="1">
    <location>
        <begin position="447"/>
        <end position="466"/>
    </location>
</feature>
<feature type="compositionally biased region" description="Basic and acidic residues" evidence="1">
    <location>
        <begin position="684"/>
        <end position="719"/>
    </location>
</feature>
<proteinExistence type="predicted"/>
<feature type="compositionally biased region" description="Low complexity" evidence="1">
    <location>
        <begin position="663"/>
        <end position="679"/>
    </location>
</feature>
<evidence type="ECO:0000256" key="1">
    <source>
        <dbReference type="SAM" id="MobiDB-lite"/>
    </source>
</evidence>
<feature type="region of interest" description="Disordered" evidence="1">
    <location>
        <begin position="30"/>
        <end position="63"/>
    </location>
</feature>
<feature type="compositionally biased region" description="Polar residues" evidence="1">
    <location>
        <begin position="150"/>
        <end position="165"/>
    </location>
</feature>
<feature type="region of interest" description="Disordered" evidence="1">
    <location>
        <begin position="1201"/>
        <end position="1230"/>
    </location>
</feature>